<proteinExistence type="predicted"/>
<accession>A0A0F9IE52</accession>
<organism evidence="3">
    <name type="scientific">marine sediment metagenome</name>
    <dbReference type="NCBI Taxonomy" id="412755"/>
    <lineage>
        <taxon>unclassified sequences</taxon>
        <taxon>metagenomes</taxon>
        <taxon>ecological metagenomes</taxon>
    </lineage>
</organism>
<feature type="non-terminal residue" evidence="3">
    <location>
        <position position="1"/>
    </location>
</feature>
<keyword evidence="1" id="KW-0378">Hydrolase</keyword>
<evidence type="ECO:0000256" key="1">
    <source>
        <dbReference type="ARBA" id="ARBA00022801"/>
    </source>
</evidence>
<comment type="caution">
    <text evidence="3">The sequence shown here is derived from an EMBL/GenBank/DDBJ whole genome shotgun (WGS) entry which is preliminary data.</text>
</comment>
<protein>
    <recommendedName>
        <fullName evidence="2">Helicase C-terminal domain-containing protein</fullName>
    </recommendedName>
</protein>
<dbReference type="CDD" id="cd18793">
    <property type="entry name" value="SF2_C_SNF"/>
    <property type="match status" value="1"/>
</dbReference>
<dbReference type="PANTHER" id="PTHR10799">
    <property type="entry name" value="SNF2/RAD54 HELICASE FAMILY"/>
    <property type="match status" value="1"/>
</dbReference>
<dbReference type="SMART" id="SM00490">
    <property type="entry name" value="HELICc"/>
    <property type="match status" value="1"/>
</dbReference>
<dbReference type="AlphaFoldDB" id="A0A0F9IE52"/>
<dbReference type="InterPro" id="IPR027417">
    <property type="entry name" value="P-loop_NTPase"/>
</dbReference>
<dbReference type="GO" id="GO:0016787">
    <property type="term" value="F:hydrolase activity"/>
    <property type="evidence" value="ECO:0007669"/>
    <property type="project" value="UniProtKB-KW"/>
</dbReference>
<gene>
    <name evidence="3" type="ORF">LCGC14_1591950</name>
</gene>
<reference evidence="3" key="1">
    <citation type="journal article" date="2015" name="Nature">
        <title>Complex archaea that bridge the gap between prokaryotes and eukaryotes.</title>
        <authorList>
            <person name="Spang A."/>
            <person name="Saw J.H."/>
            <person name="Jorgensen S.L."/>
            <person name="Zaremba-Niedzwiedzka K."/>
            <person name="Martijn J."/>
            <person name="Lind A.E."/>
            <person name="van Eijk R."/>
            <person name="Schleper C."/>
            <person name="Guy L."/>
            <person name="Ettema T.J."/>
        </authorList>
    </citation>
    <scope>NUCLEOTIDE SEQUENCE</scope>
</reference>
<evidence type="ECO:0000313" key="3">
    <source>
        <dbReference type="EMBL" id="KKM25737.1"/>
    </source>
</evidence>
<dbReference type="InterPro" id="IPR001650">
    <property type="entry name" value="Helicase_C-like"/>
</dbReference>
<dbReference type="PROSITE" id="PS51194">
    <property type="entry name" value="HELICASE_CTER"/>
    <property type="match status" value="1"/>
</dbReference>
<dbReference type="InterPro" id="IPR049730">
    <property type="entry name" value="SNF2/RAD54-like_C"/>
</dbReference>
<dbReference type="Pfam" id="PF00271">
    <property type="entry name" value="Helicase_C"/>
    <property type="match status" value="1"/>
</dbReference>
<dbReference type="Gene3D" id="3.40.50.300">
    <property type="entry name" value="P-loop containing nucleotide triphosphate hydrolases"/>
    <property type="match status" value="1"/>
</dbReference>
<feature type="domain" description="Helicase C-terminal" evidence="2">
    <location>
        <begin position="1"/>
        <end position="142"/>
    </location>
</feature>
<dbReference type="EMBL" id="LAZR01012652">
    <property type="protein sequence ID" value="KKM25737.1"/>
    <property type="molecule type" value="Genomic_DNA"/>
</dbReference>
<name>A0A0F9IE52_9ZZZZ</name>
<sequence>YTDTLKFLRKKLRDNPNYQNMGCYSGSGGDLLVQIDGTSEFKWEKKTKEEIKNWFFEEGEFKIMICTDAASEGLNFQVCNWMINYDLPWNPMKVEQRIGRIDRVQQKAEKLFIFNLIYTDSIEGRIYKKLWERIRLFQNTIGPLRPILNVYQKAEQFAIEEGDDALTEEEINKMLGNIKEESTRALQRHEFFIQLLKRRIIPSLRTEQEMSGIIDHNDILNWFNNYFNEKHLIIKNTDFSLKFLENRENFLVLSLIEDNLNNLFLPYNSRLIKSKTKKEQRNYLDKPFKFSITTDPLNFTSSPSHYYFTEHCLLFSNLIMKSLPHKERYLPAILKSGEINKINNVQIITRIIISKYPLSNNELYLVIDIDINSWEIKEISQIKSFKEVDKLLKEINSRLDNKESFLKRLEEINLSPNKIKEKIRENLRDGKLGIELNMKDYFKSFNWEEYEKSFKSLQKSVKSEIKSEITKWLIMEYLSNLRDDDWINISEKIYLNECYEKLLLIEDYEKIEKIIEEFNFKFESMQISKDDEGIVNLLNLYQNKKRRKLIKANQGILKTRIISLIDKYYEEIKLYKSRKMEFIRLTKINHPQVLVCGIIIN</sequence>
<dbReference type="SUPFAM" id="SSF52540">
    <property type="entry name" value="P-loop containing nucleoside triphosphate hydrolases"/>
    <property type="match status" value="1"/>
</dbReference>
<evidence type="ECO:0000259" key="2">
    <source>
        <dbReference type="PROSITE" id="PS51194"/>
    </source>
</evidence>